<dbReference type="EMBL" id="QJNS01000385">
    <property type="protein sequence ID" value="RYO78416.1"/>
    <property type="molecule type" value="Genomic_DNA"/>
</dbReference>
<evidence type="ECO:0008006" key="4">
    <source>
        <dbReference type="Google" id="ProtNLM"/>
    </source>
</evidence>
<organism evidence="2 3">
    <name type="scientific">Monosporascus cannonballus</name>
    <dbReference type="NCBI Taxonomy" id="155416"/>
    <lineage>
        <taxon>Eukaryota</taxon>
        <taxon>Fungi</taxon>
        <taxon>Dikarya</taxon>
        <taxon>Ascomycota</taxon>
        <taxon>Pezizomycotina</taxon>
        <taxon>Sordariomycetes</taxon>
        <taxon>Xylariomycetidae</taxon>
        <taxon>Xylariales</taxon>
        <taxon>Xylariales incertae sedis</taxon>
        <taxon>Monosporascus</taxon>
    </lineage>
</organism>
<sequence length="103" mass="10220">MAAAAAAAAAAAVNAAADAEREQDVSASSAPAPAAAFTTPAMPATPARPPRQRPARKACRSEPCFGYLRFAFAGRSDGGMNTLAVMAFAGITAPAGNTPTVRA</sequence>
<evidence type="ECO:0000313" key="2">
    <source>
        <dbReference type="EMBL" id="RYO78416.1"/>
    </source>
</evidence>
<reference evidence="2 3" key="1">
    <citation type="submission" date="2018-06" db="EMBL/GenBank/DDBJ databases">
        <title>Complete Genomes of Monosporascus.</title>
        <authorList>
            <person name="Robinson A.J."/>
            <person name="Natvig D.O."/>
        </authorList>
    </citation>
    <scope>NUCLEOTIDE SEQUENCE [LARGE SCALE GENOMIC DNA]</scope>
    <source>
        <strain evidence="2 3">CBS 609.92</strain>
    </source>
</reference>
<name>A0ABY0GZP5_9PEZI</name>
<feature type="compositionally biased region" description="Low complexity" evidence="1">
    <location>
        <begin position="26"/>
        <end position="45"/>
    </location>
</feature>
<feature type="region of interest" description="Disordered" evidence="1">
    <location>
        <begin position="18"/>
        <end position="58"/>
    </location>
</feature>
<protein>
    <recommendedName>
        <fullName evidence="4">Secreted protein</fullName>
    </recommendedName>
</protein>
<comment type="caution">
    <text evidence="2">The sequence shown here is derived from an EMBL/GenBank/DDBJ whole genome shotgun (WGS) entry which is preliminary data.</text>
</comment>
<evidence type="ECO:0000256" key="1">
    <source>
        <dbReference type="SAM" id="MobiDB-lite"/>
    </source>
</evidence>
<evidence type="ECO:0000313" key="3">
    <source>
        <dbReference type="Proteomes" id="UP000294003"/>
    </source>
</evidence>
<dbReference type="Proteomes" id="UP000294003">
    <property type="component" value="Unassembled WGS sequence"/>
</dbReference>
<gene>
    <name evidence="2" type="ORF">DL762_008702</name>
</gene>
<proteinExistence type="predicted"/>
<accession>A0ABY0GZP5</accession>
<keyword evidence="3" id="KW-1185">Reference proteome</keyword>